<accession>A0ABD3QSE3</accession>
<feature type="compositionally biased region" description="Polar residues" evidence="1">
    <location>
        <begin position="407"/>
        <end position="420"/>
    </location>
</feature>
<feature type="transmembrane region" description="Helical" evidence="2">
    <location>
        <begin position="161"/>
        <end position="180"/>
    </location>
</feature>
<sequence>MPGLSGGQRKLLLFELIFQRTAAQKNLLIVLDEPFAGVTDDFVPFIVGRLNEMRKNHNILLVTNDHVDTLKSMADNTVTVSAIDRSKVKINGKEGVDRELALLAMSIGDEYADSHNDKDFKFFCDVEFSKNGGIPFVAAFGVFAYGLFLLMFWDSQPGSEALVLVAAGIISFFIANPYFLQLCDWRIFMIEEAEALLHSSKSMNRFLKMCLAITLLVIISTVQFGCQNLVIDTLNSAYFYFAILFDNLSLMVAILCLGLYTDLPDQQVQILGGMPFLFMIFFSTTFSPGAGLAGLKNLRYLFSRYYLWCEVPGVKEGMEGCPEQYNLLYLVLAALFVPFLFALYMVVRGCFRNVHHEKAAVSRRESMKSMAFAELQVELFGEKALKRLQHIGSSVDLQKLASSFDVDSTSGSIRSTTFTNKESEDEDDAESV</sequence>
<gene>
    <name evidence="3" type="ORF">HJC23_009337</name>
</gene>
<organism evidence="3 4">
    <name type="scientific">Cyclotella cryptica</name>
    <dbReference type="NCBI Taxonomy" id="29204"/>
    <lineage>
        <taxon>Eukaryota</taxon>
        <taxon>Sar</taxon>
        <taxon>Stramenopiles</taxon>
        <taxon>Ochrophyta</taxon>
        <taxon>Bacillariophyta</taxon>
        <taxon>Coscinodiscophyceae</taxon>
        <taxon>Thalassiosirophycidae</taxon>
        <taxon>Stephanodiscales</taxon>
        <taxon>Stephanodiscaceae</taxon>
        <taxon>Cyclotella</taxon>
    </lineage>
</organism>
<reference evidence="3 4" key="1">
    <citation type="journal article" date="2020" name="G3 (Bethesda)">
        <title>Improved Reference Genome for Cyclotella cryptica CCMP332, a Model for Cell Wall Morphogenesis, Salinity Adaptation, and Lipid Production in Diatoms (Bacillariophyta).</title>
        <authorList>
            <person name="Roberts W.R."/>
            <person name="Downey K.M."/>
            <person name="Ruck E.C."/>
            <person name="Traller J.C."/>
            <person name="Alverson A.J."/>
        </authorList>
    </citation>
    <scope>NUCLEOTIDE SEQUENCE [LARGE SCALE GENOMIC DNA]</scope>
    <source>
        <strain evidence="3 4">CCMP332</strain>
    </source>
</reference>
<dbReference type="Gene3D" id="3.40.50.300">
    <property type="entry name" value="P-loop containing nucleotide triphosphate hydrolases"/>
    <property type="match status" value="1"/>
</dbReference>
<dbReference type="Proteomes" id="UP001516023">
    <property type="component" value="Unassembled WGS sequence"/>
</dbReference>
<feature type="compositionally biased region" description="Acidic residues" evidence="1">
    <location>
        <begin position="423"/>
        <end position="432"/>
    </location>
</feature>
<feature type="transmembrane region" description="Helical" evidence="2">
    <location>
        <begin position="206"/>
        <end position="225"/>
    </location>
</feature>
<feature type="transmembrane region" description="Helical" evidence="2">
    <location>
        <begin position="237"/>
        <end position="260"/>
    </location>
</feature>
<dbReference type="EMBL" id="JABMIG020000014">
    <property type="protein sequence ID" value="KAL3803373.1"/>
    <property type="molecule type" value="Genomic_DNA"/>
</dbReference>
<evidence type="ECO:0000256" key="1">
    <source>
        <dbReference type="SAM" id="MobiDB-lite"/>
    </source>
</evidence>
<proteinExistence type="predicted"/>
<dbReference type="SUPFAM" id="SSF52540">
    <property type="entry name" value="P-loop containing nucleoside triphosphate hydrolases"/>
    <property type="match status" value="1"/>
</dbReference>
<evidence type="ECO:0000256" key="2">
    <source>
        <dbReference type="SAM" id="Phobius"/>
    </source>
</evidence>
<feature type="transmembrane region" description="Helical" evidence="2">
    <location>
        <begin position="136"/>
        <end position="155"/>
    </location>
</feature>
<dbReference type="InterPro" id="IPR027417">
    <property type="entry name" value="P-loop_NTPase"/>
</dbReference>
<comment type="caution">
    <text evidence="3">The sequence shown here is derived from an EMBL/GenBank/DDBJ whole genome shotgun (WGS) entry which is preliminary data.</text>
</comment>
<keyword evidence="4" id="KW-1185">Reference proteome</keyword>
<evidence type="ECO:0000313" key="4">
    <source>
        <dbReference type="Proteomes" id="UP001516023"/>
    </source>
</evidence>
<keyword evidence="2" id="KW-0812">Transmembrane</keyword>
<keyword evidence="2" id="KW-0472">Membrane</keyword>
<evidence type="ECO:0000313" key="3">
    <source>
        <dbReference type="EMBL" id="KAL3803373.1"/>
    </source>
</evidence>
<feature type="transmembrane region" description="Helical" evidence="2">
    <location>
        <begin position="327"/>
        <end position="347"/>
    </location>
</feature>
<feature type="transmembrane region" description="Helical" evidence="2">
    <location>
        <begin position="272"/>
        <end position="295"/>
    </location>
</feature>
<protein>
    <submittedName>
        <fullName evidence="3">Uncharacterized protein</fullName>
    </submittedName>
</protein>
<keyword evidence="2" id="KW-1133">Transmembrane helix</keyword>
<feature type="region of interest" description="Disordered" evidence="1">
    <location>
        <begin position="407"/>
        <end position="432"/>
    </location>
</feature>
<name>A0ABD3QSE3_9STRA</name>
<dbReference type="AlphaFoldDB" id="A0ABD3QSE3"/>